<dbReference type="EMBL" id="NUSQ01000030">
    <property type="protein sequence ID" value="PHD72177.1"/>
    <property type="molecule type" value="Genomic_DNA"/>
</dbReference>
<dbReference type="AlphaFoldDB" id="A0A2B6G536"/>
<protein>
    <submittedName>
        <fullName evidence="1">Formamidopyrimidine-DNA glycosylase</fullName>
    </submittedName>
</protein>
<reference evidence="1 2" key="1">
    <citation type="submission" date="2017-09" db="EMBL/GenBank/DDBJ databases">
        <title>Large-scale bioinformatics analysis of Bacillus genomes uncovers conserved roles of natural products in bacterial physiology.</title>
        <authorList>
            <consortium name="Agbiome Team Llc"/>
            <person name="Bleich R.M."/>
            <person name="Grubbs K.J."/>
            <person name="Santa Maria K.C."/>
            <person name="Allen S.E."/>
            <person name="Farag S."/>
            <person name="Shank E.A."/>
            <person name="Bowers A."/>
        </authorList>
    </citation>
    <scope>NUCLEOTIDE SEQUENCE [LARGE SCALE GENOMIC DNA]</scope>
    <source>
        <strain evidence="1 2">AFS044250</strain>
    </source>
</reference>
<organism evidence="1 2">
    <name type="scientific">Bacillus toyonensis</name>
    <dbReference type="NCBI Taxonomy" id="155322"/>
    <lineage>
        <taxon>Bacteria</taxon>
        <taxon>Bacillati</taxon>
        <taxon>Bacillota</taxon>
        <taxon>Bacilli</taxon>
        <taxon>Bacillales</taxon>
        <taxon>Bacillaceae</taxon>
        <taxon>Bacillus</taxon>
        <taxon>Bacillus cereus group</taxon>
    </lineage>
</organism>
<comment type="caution">
    <text evidence="1">The sequence shown here is derived from an EMBL/GenBank/DDBJ whole genome shotgun (WGS) entry which is preliminary data.</text>
</comment>
<evidence type="ECO:0000313" key="1">
    <source>
        <dbReference type="EMBL" id="PHD72177.1"/>
    </source>
</evidence>
<evidence type="ECO:0000313" key="2">
    <source>
        <dbReference type="Proteomes" id="UP000225997"/>
    </source>
</evidence>
<sequence>MKQNNLHQSYQRNSLSTNERNIIFSKQNNISLLHTIIFQP</sequence>
<gene>
    <name evidence="1" type="ORF">COF40_06195</name>
</gene>
<dbReference type="Proteomes" id="UP000225997">
    <property type="component" value="Unassembled WGS sequence"/>
</dbReference>
<name>A0A2B6G536_9BACI</name>
<accession>A0A2B6G536</accession>
<proteinExistence type="predicted"/>